<dbReference type="InterPro" id="IPR035965">
    <property type="entry name" value="PAS-like_dom_sf"/>
</dbReference>
<dbReference type="CDD" id="cd01068">
    <property type="entry name" value="globin_sensor"/>
    <property type="match status" value="1"/>
</dbReference>
<dbReference type="Pfam" id="PF11563">
    <property type="entry name" value="Protoglobin"/>
    <property type="match status" value="1"/>
</dbReference>
<dbReference type="InterPro" id="IPR044398">
    <property type="entry name" value="Globin-sensor_dom"/>
</dbReference>
<dbReference type="Pfam" id="PF00989">
    <property type="entry name" value="PAS"/>
    <property type="match status" value="1"/>
</dbReference>
<dbReference type="NCBIfam" id="TIGR00229">
    <property type="entry name" value="sensory_box"/>
    <property type="match status" value="1"/>
</dbReference>
<evidence type="ECO:0000259" key="1">
    <source>
        <dbReference type="PROSITE" id="PS50112"/>
    </source>
</evidence>
<evidence type="ECO:0000313" key="2">
    <source>
        <dbReference type="EMBL" id="MCY1009255.1"/>
    </source>
</evidence>
<proteinExistence type="predicted"/>
<comment type="caution">
    <text evidence="2">The sequence shown here is derived from an EMBL/GenBank/DDBJ whole genome shotgun (WGS) entry which is preliminary data.</text>
</comment>
<dbReference type="PROSITE" id="PS50112">
    <property type="entry name" value="PAS"/>
    <property type="match status" value="1"/>
</dbReference>
<dbReference type="InterPro" id="IPR039379">
    <property type="entry name" value="Protoglobin_sensor_dom"/>
</dbReference>
<dbReference type="InterPro" id="IPR009050">
    <property type="entry name" value="Globin-like_sf"/>
</dbReference>
<dbReference type="AlphaFoldDB" id="A0A9X3EU04"/>
<dbReference type="SUPFAM" id="SSF46458">
    <property type="entry name" value="Globin-like"/>
    <property type="match status" value="1"/>
</dbReference>
<dbReference type="GO" id="GO:0020037">
    <property type="term" value="F:heme binding"/>
    <property type="evidence" value="ECO:0007669"/>
    <property type="project" value="InterPro"/>
</dbReference>
<organism evidence="2 3">
    <name type="scientific">Nannocystis pusilla</name>
    <dbReference type="NCBI Taxonomy" id="889268"/>
    <lineage>
        <taxon>Bacteria</taxon>
        <taxon>Pseudomonadati</taxon>
        <taxon>Myxococcota</taxon>
        <taxon>Polyangia</taxon>
        <taxon>Nannocystales</taxon>
        <taxon>Nannocystaceae</taxon>
        <taxon>Nannocystis</taxon>
    </lineage>
</organism>
<accession>A0A9X3EU04</accession>
<dbReference type="Gene3D" id="3.30.450.20">
    <property type="entry name" value="PAS domain"/>
    <property type="match status" value="1"/>
</dbReference>
<name>A0A9X3EU04_9BACT</name>
<dbReference type="Proteomes" id="UP001150924">
    <property type="component" value="Unassembled WGS sequence"/>
</dbReference>
<dbReference type="Gene3D" id="1.10.490.10">
    <property type="entry name" value="Globins"/>
    <property type="match status" value="1"/>
</dbReference>
<dbReference type="RefSeq" id="WP_267778652.1">
    <property type="nucleotide sequence ID" value="NZ_JAPNKE010000002.1"/>
</dbReference>
<dbReference type="EMBL" id="JAPNKE010000002">
    <property type="protein sequence ID" value="MCY1009255.1"/>
    <property type="molecule type" value="Genomic_DNA"/>
</dbReference>
<protein>
    <submittedName>
        <fullName evidence="2">Protoglobin domain-containing protein</fullName>
    </submittedName>
</protein>
<keyword evidence="3" id="KW-1185">Reference proteome</keyword>
<dbReference type="CDD" id="cd00130">
    <property type="entry name" value="PAS"/>
    <property type="match status" value="1"/>
</dbReference>
<gene>
    <name evidence="2" type="ORF">OV079_27545</name>
</gene>
<dbReference type="GO" id="GO:0006355">
    <property type="term" value="P:regulation of DNA-templated transcription"/>
    <property type="evidence" value="ECO:0007669"/>
    <property type="project" value="InterPro"/>
</dbReference>
<dbReference type="InterPro" id="IPR013767">
    <property type="entry name" value="PAS_fold"/>
</dbReference>
<evidence type="ECO:0000313" key="3">
    <source>
        <dbReference type="Proteomes" id="UP001150924"/>
    </source>
</evidence>
<dbReference type="SUPFAM" id="SSF55785">
    <property type="entry name" value="PYP-like sensor domain (PAS domain)"/>
    <property type="match status" value="1"/>
</dbReference>
<sequence>MRAFRDVASPHFVRIAQEFYDRIRQHEDAHAVFTGEAQIARLQRSLVQWMERLFGGCYDEAYFEGTAKIGRVHVKVGLPQRYMFTAMALIRSSLIRLADGSSPGGPAVVDAISRLLDLELAIMLESYRDDFVARLQHVERLERQALGASLARTEHRYINAVELAHVLIVGLDARGTILLFNQEAERVTGFARDEVLGRTLPEVLSLDESAHGDDLRAVLAEFAAAPPHGEADAPAPPSLPNALRIMCWTPRSTPGPGRCARCCGT</sequence>
<dbReference type="GO" id="GO:0019825">
    <property type="term" value="F:oxygen binding"/>
    <property type="evidence" value="ECO:0007669"/>
    <property type="project" value="InterPro"/>
</dbReference>
<dbReference type="InterPro" id="IPR012292">
    <property type="entry name" value="Globin/Proto"/>
</dbReference>
<dbReference type="InterPro" id="IPR000014">
    <property type="entry name" value="PAS"/>
</dbReference>
<reference evidence="2" key="1">
    <citation type="submission" date="2022-11" db="EMBL/GenBank/DDBJ databases">
        <title>Minimal conservation of predation-associated metabolite biosynthetic gene clusters underscores biosynthetic potential of Myxococcota including descriptions for ten novel species: Archangium lansinium sp. nov., Myxococcus landrumus sp. nov., Nannocystis bai.</title>
        <authorList>
            <person name="Ahearne A."/>
            <person name="Stevens C."/>
            <person name="Phillips K."/>
        </authorList>
    </citation>
    <scope>NUCLEOTIDE SEQUENCE</scope>
    <source>
        <strain evidence="2">Na p29</strain>
    </source>
</reference>
<dbReference type="SMART" id="SM00091">
    <property type="entry name" value="PAS"/>
    <property type="match status" value="1"/>
</dbReference>
<feature type="domain" description="PAS" evidence="1">
    <location>
        <begin position="153"/>
        <end position="229"/>
    </location>
</feature>